<evidence type="ECO:0000313" key="13">
    <source>
        <dbReference type="Proteomes" id="UP001165460"/>
    </source>
</evidence>
<name>A0ABS9ZSV0_9SPHI</name>
<evidence type="ECO:0000256" key="4">
    <source>
        <dbReference type="ARBA" id="ARBA00022475"/>
    </source>
</evidence>
<evidence type="ECO:0000259" key="11">
    <source>
        <dbReference type="PROSITE" id="PS52015"/>
    </source>
</evidence>
<keyword evidence="9" id="KW-0472">Membrane</keyword>
<feature type="signal peptide" evidence="10">
    <location>
        <begin position="1"/>
        <end position="19"/>
    </location>
</feature>
<dbReference type="PANTHER" id="PTHR33446:SF2">
    <property type="entry name" value="PROTEIN TONB"/>
    <property type="match status" value="1"/>
</dbReference>
<comment type="caution">
    <text evidence="12">The sequence shown here is derived from an EMBL/GenBank/DDBJ whole genome shotgun (WGS) entry which is preliminary data.</text>
</comment>
<dbReference type="SUPFAM" id="SSF74653">
    <property type="entry name" value="TolA/TonB C-terminal domain"/>
    <property type="match status" value="1"/>
</dbReference>
<evidence type="ECO:0000256" key="7">
    <source>
        <dbReference type="ARBA" id="ARBA00022927"/>
    </source>
</evidence>
<evidence type="ECO:0000256" key="9">
    <source>
        <dbReference type="ARBA" id="ARBA00023136"/>
    </source>
</evidence>
<keyword evidence="8" id="KW-1133">Transmembrane helix</keyword>
<organism evidence="12 13">
    <name type="scientific">Pedobacter montanisoli</name>
    <dbReference type="NCBI Taxonomy" id="2923277"/>
    <lineage>
        <taxon>Bacteria</taxon>
        <taxon>Pseudomonadati</taxon>
        <taxon>Bacteroidota</taxon>
        <taxon>Sphingobacteriia</taxon>
        <taxon>Sphingobacteriales</taxon>
        <taxon>Sphingobacteriaceae</taxon>
        <taxon>Pedobacter</taxon>
    </lineage>
</organism>
<dbReference type="InterPro" id="IPR051045">
    <property type="entry name" value="TonB-dependent_transducer"/>
</dbReference>
<accession>A0ABS9ZSV0</accession>
<feature type="chain" id="PRO_5047450011" evidence="10">
    <location>
        <begin position="20"/>
        <end position="288"/>
    </location>
</feature>
<dbReference type="Proteomes" id="UP001165460">
    <property type="component" value="Unassembled WGS sequence"/>
</dbReference>
<evidence type="ECO:0000313" key="12">
    <source>
        <dbReference type="EMBL" id="MCJ0741681.1"/>
    </source>
</evidence>
<proteinExistence type="inferred from homology"/>
<keyword evidence="3" id="KW-0813">Transport</keyword>
<protein>
    <submittedName>
        <fullName evidence="12">TonB family protein</fullName>
    </submittedName>
</protein>
<keyword evidence="6" id="KW-0812">Transmembrane</keyword>
<evidence type="ECO:0000256" key="2">
    <source>
        <dbReference type="ARBA" id="ARBA00006555"/>
    </source>
</evidence>
<evidence type="ECO:0000256" key="1">
    <source>
        <dbReference type="ARBA" id="ARBA00004383"/>
    </source>
</evidence>
<dbReference type="Gene3D" id="3.90.930.1">
    <property type="match status" value="1"/>
</dbReference>
<dbReference type="InterPro" id="IPR037682">
    <property type="entry name" value="TonB_C"/>
</dbReference>
<dbReference type="Pfam" id="PF03544">
    <property type="entry name" value="TonB_C"/>
    <property type="match status" value="1"/>
</dbReference>
<dbReference type="Gene3D" id="3.30.1150.10">
    <property type="match status" value="1"/>
</dbReference>
<dbReference type="InterPro" id="IPR011652">
    <property type="entry name" value="MORN_2"/>
</dbReference>
<keyword evidence="7" id="KW-0653">Protein transport</keyword>
<evidence type="ECO:0000256" key="5">
    <source>
        <dbReference type="ARBA" id="ARBA00022519"/>
    </source>
</evidence>
<feature type="domain" description="TonB C-terminal" evidence="11">
    <location>
        <begin position="198"/>
        <end position="288"/>
    </location>
</feature>
<evidence type="ECO:0000256" key="3">
    <source>
        <dbReference type="ARBA" id="ARBA00022448"/>
    </source>
</evidence>
<keyword evidence="10" id="KW-0732">Signal</keyword>
<comment type="subcellular location">
    <subcellularLocation>
        <location evidence="1">Cell inner membrane</location>
        <topology evidence="1">Single-pass membrane protein</topology>
        <orientation evidence="1">Periplasmic side</orientation>
    </subcellularLocation>
</comment>
<dbReference type="SUPFAM" id="SSF82185">
    <property type="entry name" value="Histone H3 K4-specific methyltransferase SET7/9 N-terminal domain"/>
    <property type="match status" value="1"/>
</dbReference>
<dbReference type="RefSeq" id="WP_243359055.1">
    <property type="nucleotide sequence ID" value="NZ_JALGBH010000001.1"/>
</dbReference>
<reference evidence="12" key="1">
    <citation type="submission" date="2022-03" db="EMBL/GenBank/DDBJ databases">
        <authorList>
            <person name="Woo C.Y."/>
        </authorList>
    </citation>
    <scope>NUCLEOTIDE SEQUENCE</scope>
    <source>
        <strain evidence="12">CYS-01</strain>
    </source>
</reference>
<evidence type="ECO:0000256" key="8">
    <source>
        <dbReference type="ARBA" id="ARBA00022989"/>
    </source>
</evidence>
<keyword evidence="5" id="KW-0997">Cell inner membrane</keyword>
<gene>
    <name evidence="12" type="ORF">MMF97_03080</name>
</gene>
<dbReference type="NCBIfam" id="TIGR01352">
    <property type="entry name" value="tonB_Cterm"/>
    <property type="match status" value="1"/>
</dbReference>
<dbReference type="PROSITE" id="PS52015">
    <property type="entry name" value="TONB_CTD"/>
    <property type="match status" value="1"/>
</dbReference>
<keyword evidence="13" id="KW-1185">Reference proteome</keyword>
<dbReference type="PANTHER" id="PTHR33446">
    <property type="entry name" value="PROTEIN TONB-RELATED"/>
    <property type="match status" value="1"/>
</dbReference>
<dbReference type="Pfam" id="PF07661">
    <property type="entry name" value="MORN_2"/>
    <property type="match status" value="2"/>
</dbReference>
<keyword evidence="4" id="KW-1003">Cell membrane</keyword>
<sequence>MMKQLLLYFSIMFSVSALAQQDTTTVYSRPGYLKDPMRSKWHTKVTSKNGLYLVSFYDDQDVLKEQIHFEDKSLSVRQGPYAFYTDGTISTEGQYDKGHKNGEWKHFEKQKLILLEHYTYGVLSGKYVSYWSNGNVKKEGSYLNGKKHGQWIMLYPNGKTAAQETYIENGVLNNGQYFHTDGSVAEKNTLFRDAYYKDGEEAYLSKINELIKYPSFAAKQKMSGTVKVSFMVMSNGELKDFRIAESDNGMFNREALRVVKMLKNWAPALEFGEKTESTVIVPVVFKLP</sequence>
<dbReference type="InterPro" id="IPR006260">
    <property type="entry name" value="TonB/TolA_C"/>
</dbReference>
<evidence type="ECO:0000256" key="10">
    <source>
        <dbReference type="SAM" id="SignalP"/>
    </source>
</evidence>
<dbReference type="EMBL" id="JALGBH010000001">
    <property type="protein sequence ID" value="MCJ0741681.1"/>
    <property type="molecule type" value="Genomic_DNA"/>
</dbReference>
<comment type="similarity">
    <text evidence="2">Belongs to the TonB family.</text>
</comment>
<evidence type="ECO:0000256" key="6">
    <source>
        <dbReference type="ARBA" id="ARBA00022692"/>
    </source>
</evidence>